<dbReference type="GO" id="GO:0006508">
    <property type="term" value="P:proteolysis"/>
    <property type="evidence" value="ECO:0007669"/>
    <property type="project" value="UniProtKB-KW"/>
</dbReference>
<evidence type="ECO:0000256" key="4">
    <source>
        <dbReference type="ARBA" id="ARBA00012759"/>
    </source>
</evidence>
<dbReference type="GO" id="GO:0005829">
    <property type="term" value="C:cytosol"/>
    <property type="evidence" value="ECO:0007669"/>
    <property type="project" value="TreeGrafter"/>
</dbReference>
<dbReference type="GO" id="GO:0016579">
    <property type="term" value="P:protein deubiquitination"/>
    <property type="evidence" value="ECO:0007669"/>
    <property type="project" value="InterPro"/>
</dbReference>
<dbReference type="PANTHER" id="PTHR24006:SF758">
    <property type="entry name" value="UBIQUITIN CARBOXYL-TERMINAL HYDROLASE 36"/>
    <property type="match status" value="1"/>
</dbReference>
<evidence type="ECO:0000256" key="3">
    <source>
        <dbReference type="ARBA" id="ARBA00009085"/>
    </source>
</evidence>
<dbReference type="GO" id="GO:0005730">
    <property type="term" value="C:nucleolus"/>
    <property type="evidence" value="ECO:0007669"/>
    <property type="project" value="UniProtKB-SubCell"/>
</dbReference>
<dbReference type="PROSITE" id="PS50235">
    <property type="entry name" value="USP_3"/>
    <property type="match status" value="1"/>
</dbReference>
<dbReference type="SUPFAM" id="SSF54001">
    <property type="entry name" value="Cysteine proteinases"/>
    <property type="match status" value="1"/>
</dbReference>
<feature type="compositionally biased region" description="Polar residues" evidence="14">
    <location>
        <begin position="1"/>
        <end position="17"/>
    </location>
</feature>
<keyword evidence="7 17" id="KW-0378">Hydrolase</keyword>
<dbReference type="EC" id="3.4.19.12" evidence="4"/>
<keyword evidence="6" id="KW-0833">Ubl conjugation pathway</keyword>
<evidence type="ECO:0000256" key="8">
    <source>
        <dbReference type="ARBA" id="ARBA00022807"/>
    </source>
</evidence>
<evidence type="ECO:0000313" key="16">
    <source>
        <dbReference type="Proteomes" id="UP000504606"/>
    </source>
</evidence>
<accession>A0A6J1TKB1</accession>
<proteinExistence type="inferred from homology"/>
<protein>
    <recommendedName>
        <fullName evidence="9">Ubiquitin carboxyl-terminal hydrolase 36</fullName>
        <ecNumber evidence="4">3.4.19.12</ecNumber>
    </recommendedName>
    <alternativeName>
        <fullName evidence="12">Deubiquitinating enzyme 36</fullName>
    </alternativeName>
    <alternativeName>
        <fullName evidence="11">Protein scrawny</fullName>
    </alternativeName>
    <alternativeName>
        <fullName evidence="10">Ubiquitin thioesterase 36</fullName>
    </alternativeName>
    <alternativeName>
        <fullName evidence="13">Ubiquitin-specific-processing protease 36</fullName>
    </alternativeName>
</protein>
<evidence type="ECO:0000259" key="15">
    <source>
        <dbReference type="PROSITE" id="PS50235"/>
    </source>
</evidence>
<dbReference type="RefSeq" id="XP_026291266.1">
    <property type="nucleotide sequence ID" value="XM_026435481.2"/>
</dbReference>
<evidence type="ECO:0000256" key="12">
    <source>
        <dbReference type="ARBA" id="ARBA00042420"/>
    </source>
</evidence>
<evidence type="ECO:0000313" key="17">
    <source>
        <dbReference type="RefSeq" id="XP_026291266.1"/>
    </source>
</evidence>
<evidence type="ECO:0000256" key="1">
    <source>
        <dbReference type="ARBA" id="ARBA00000707"/>
    </source>
</evidence>
<dbReference type="GeneID" id="113215816"/>
<keyword evidence="16" id="KW-1185">Reference proteome</keyword>
<name>A0A6J1TKB1_FRAOC</name>
<comment type="subcellular location">
    <subcellularLocation>
        <location evidence="2">Nucleus</location>
        <location evidence="2">Nucleolus</location>
    </subcellularLocation>
</comment>
<evidence type="ECO:0000256" key="7">
    <source>
        <dbReference type="ARBA" id="ARBA00022801"/>
    </source>
</evidence>
<dbReference type="Gene3D" id="3.90.70.10">
    <property type="entry name" value="Cysteine proteinases"/>
    <property type="match status" value="1"/>
</dbReference>
<dbReference type="Proteomes" id="UP000504606">
    <property type="component" value="Unplaced"/>
</dbReference>
<evidence type="ECO:0000256" key="9">
    <source>
        <dbReference type="ARBA" id="ARBA00039432"/>
    </source>
</evidence>
<dbReference type="Pfam" id="PF00443">
    <property type="entry name" value="UCH"/>
    <property type="match status" value="1"/>
</dbReference>
<evidence type="ECO:0000256" key="14">
    <source>
        <dbReference type="SAM" id="MobiDB-lite"/>
    </source>
</evidence>
<keyword evidence="8" id="KW-0788">Thiol protease</keyword>
<dbReference type="InterPro" id="IPR050164">
    <property type="entry name" value="Peptidase_C19"/>
</dbReference>
<dbReference type="KEGG" id="foc:113215816"/>
<feature type="domain" description="USP" evidence="15">
    <location>
        <begin position="131"/>
        <end position="419"/>
    </location>
</feature>
<sequence>MRCRSTSIYNPTESPSTIYAHPLPQPSPVSHLLRTPLHHHTAPSTSTESTPQNLHPPSTPISLPHISRTPLHHRTAPSTSIPSPHTQAASTTAVVIPMKSPQTVIHSVAPKYLFPPELIHRGWRKKYPVGAGMKNQTNTCYLNAALQALFHVPAFVSWLLEDQELEKKKNLCLACSVADTLQKSHSLPLVVPARIYNQLPMINKFLKRSRQEDSHEFMRKLLEKMEEEFCRRFKSAMRNSKNSNTTPMNLIFGGYLLQEVTCLNCKGKSTRPLYFSDLVVDLCASVEESVWSYFKPSKVSGYTCNHCKKPQAEAQMRQLLLKAPNVLCIQLKRFNPLGAKIDVSCKTSTTLNMGNGLTYNFLAMVQHHGPRSNCGHYSTIAVAVDGSLYHFDDEQVSAVTQSCLQPPTAQPYYLFYEKTK</sequence>
<dbReference type="GO" id="GO:0042981">
    <property type="term" value="P:regulation of apoptotic process"/>
    <property type="evidence" value="ECO:0007669"/>
    <property type="project" value="TreeGrafter"/>
</dbReference>
<feature type="region of interest" description="Disordered" evidence="14">
    <location>
        <begin position="1"/>
        <end position="89"/>
    </location>
</feature>
<evidence type="ECO:0000256" key="6">
    <source>
        <dbReference type="ARBA" id="ARBA00022786"/>
    </source>
</evidence>
<comment type="catalytic activity">
    <reaction evidence="1">
        <text>Thiol-dependent hydrolysis of ester, thioester, amide, peptide and isopeptide bonds formed by the C-terminal Gly of ubiquitin (a 76-residue protein attached to proteins as an intracellular targeting signal).</text>
        <dbReference type="EC" id="3.4.19.12"/>
    </reaction>
</comment>
<dbReference type="OrthoDB" id="420187at2759"/>
<reference evidence="17" key="1">
    <citation type="submission" date="2025-08" db="UniProtKB">
        <authorList>
            <consortium name="RefSeq"/>
        </authorList>
    </citation>
    <scope>IDENTIFICATION</scope>
    <source>
        <tissue evidence="17">Whole organism</tissue>
    </source>
</reference>
<feature type="compositionally biased region" description="Polar residues" evidence="14">
    <location>
        <begin position="42"/>
        <end position="56"/>
    </location>
</feature>
<dbReference type="InterPro" id="IPR001394">
    <property type="entry name" value="Peptidase_C19_UCH"/>
</dbReference>
<dbReference type="InterPro" id="IPR028889">
    <property type="entry name" value="USP"/>
</dbReference>
<keyword evidence="5" id="KW-0645">Protease</keyword>
<dbReference type="InterPro" id="IPR038765">
    <property type="entry name" value="Papain-like_cys_pep_sf"/>
</dbReference>
<evidence type="ECO:0000256" key="13">
    <source>
        <dbReference type="ARBA" id="ARBA00043009"/>
    </source>
</evidence>
<evidence type="ECO:0000256" key="10">
    <source>
        <dbReference type="ARBA" id="ARBA00041300"/>
    </source>
</evidence>
<gene>
    <name evidence="17" type="primary">LOC113215816</name>
</gene>
<evidence type="ECO:0000256" key="11">
    <source>
        <dbReference type="ARBA" id="ARBA00042154"/>
    </source>
</evidence>
<dbReference type="AlphaFoldDB" id="A0A6J1TKB1"/>
<feature type="compositionally biased region" description="Polar residues" evidence="14">
    <location>
        <begin position="76"/>
        <end position="89"/>
    </location>
</feature>
<organism evidence="16 17">
    <name type="scientific">Frankliniella occidentalis</name>
    <name type="common">Western flower thrips</name>
    <name type="synonym">Euthrips occidentalis</name>
    <dbReference type="NCBI Taxonomy" id="133901"/>
    <lineage>
        <taxon>Eukaryota</taxon>
        <taxon>Metazoa</taxon>
        <taxon>Ecdysozoa</taxon>
        <taxon>Arthropoda</taxon>
        <taxon>Hexapoda</taxon>
        <taxon>Insecta</taxon>
        <taxon>Pterygota</taxon>
        <taxon>Neoptera</taxon>
        <taxon>Paraneoptera</taxon>
        <taxon>Thysanoptera</taxon>
        <taxon>Terebrantia</taxon>
        <taxon>Thripoidea</taxon>
        <taxon>Thripidae</taxon>
        <taxon>Frankliniella</taxon>
    </lineage>
</organism>
<evidence type="ECO:0000256" key="2">
    <source>
        <dbReference type="ARBA" id="ARBA00004604"/>
    </source>
</evidence>
<dbReference type="PANTHER" id="PTHR24006">
    <property type="entry name" value="UBIQUITIN CARBOXYL-TERMINAL HYDROLASE"/>
    <property type="match status" value="1"/>
</dbReference>
<evidence type="ECO:0000256" key="5">
    <source>
        <dbReference type="ARBA" id="ARBA00022670"/>
    </source>
</evidence>
<dbReference type="GO" id="GO:0004843">
    <property type="term" value="F:cysteine-type deubiquitinase activity"/>
    <property type="evidence" value="ECO:0007669"/>
    <property type="project" value="UniProtKB-EC"/>
</dbReference>
<comment type="similarity">
    <text evidence="3">Belongs to the peptidase C19 family.</text>
</comment>